<dbReference type="PATRIC" id="fig|391937.3.peg.3419"/>
<name>K2M9M9_9HYPH</name>
<dbReference type="EMBL" id="AMRM01000020">
    <property type="protein sequence ID" value="EKF17705.1"/>
    <property type="molecule type" value="Genomic_DNA"/>
</dbReference>
<proteinExistence type="predicted"/>
<dbReference type="InterPro" id="IPR015946">
    <property type="entry name" value="KH_dom-like_a/b"/>
</dbReference>
<dbReference type="Pfam" id="PF02566">
    <property type="entry name" value="OsmC"/>
    <property type="match status" value="1"/>
</dbReference>
<gene>
    <name evidence="1" type="ORF">NA2_16637</name>
</gene>
<accession>K2M9M9</accession>
<dbReference type="Proteomes" id="UP000006786">
    <property type="component" value="Unassembled WGS sequence"/>
</dbReference>
<sequence>MQWRMTAQLSQGGELRLDLAGNGPDAGGATDAWTPVDFLAAAVAGCFVKSCQMVLQALGEAERHIEAHVELDKADAKPNRVGRARIRYMIDGLDADRAARIAKDAKRICTVTNTLNCEFELAI</sequence>
<protein>
    <submittedName>
        <fullName evidence="1">Membrane-anchored protein OsmC family</fullName>
    </submittedName>
</protein>
<comment type="caution">
    <text evidence="1">The sequence shown here is derived from an EMBL/GenBank/DDBJ whole genome shotgun (WGS) entry which is preliminary data.</text>
</comment>
<reference evidence="1 2" key="1">
    <citation type="journal article" date="2012" name="J. Bacteriol.">
        <title>Genome Sequence of Nitratireductor pacificus Type Strain pht-3B.</title>
        <authorList>
            <person name="Lai Q."/>
            <person name="Li G."/>
            <person name="Shao Z."/>
        </authorList>
    </citation>
    <scope>NUCLEOTIDE SEQUENCE [LARGE SCALE GENOMIC DNA]</scope>
    <source>
        <strain evidence="2">pht-3B</strain>
    </source>
</reference>
<dbReference type="STRING" id="391937.NA2_16637"/>
<evidence type="ECO:0000313" key="1">
    <source>
        <dbReference type="EMBL" id="EKF17705.1"/>
    </source>
</evidence>
<dbReference type="Gene3D" id="3.30.300.20">
    <property type="match status" value="1"/>
</dbReference>
<dbReference type="InterPro" id="IPR003718">
    <property type="entry name" value="OsmC/Ohr_fam"/>
</dbReference>
<keyword evidence="2" id="KW-1185">Reference proteome</keyword>
<dbReference type="PANTHER" id="PTHR34352">
    <property type="entry name" value="PROTEIN YHFA"/>
    <property type="match status" value="1"/>
</dbReference>
<evidence type="ECO:0000313" key="2">
    <source>
        <dbReference type="Proteomes" id="UP000006786"/>
    </source>
</evidence>
<dbReference type="PANTHER" id="PTHR34352:SF1">
    <property type="entry name" value="PROTEIN YHFA"/>
    <property type="match status" value="1"/>
</dbReference>
<dbReference type="InterPro" id="IPR036102">
    <property type="entry name" value="OsmC/Ohrsf"/>
</dbReference>
<organism evidence="1 2">
    <name type="scientific">Nitratireductor pacificus pht-3B</name>
    <dbReference type="NCBI Taxonomy" id="391937"/>
    <lineage>
        <taxon>Bacteria</taxon>
        <taxon>Pseudomonadati</taxon>
        <taxon>Pseudomonadota</taxon>
        <taxon>Alphaproteobacteria</taxon>
        <taxon>Hyphomicrobiales</taxon>
        <taxon>Phyllobacteriaceae</taxon>
        <taxon>Nitratireductor</taxon>
    </lineage>
</organism>
<dbReference type="SUPFAM" id="SSF82784">
    <property type="entry name" value="OsmC-like"/>
    <property type="match status" value="1"/>
</dbReference>
<dbReference type="AlphaFoldDB" id="K2M9M9"/>